<reference evidence="1" key="1">
    <citation type="submission" date="2021-05" db="EMBL/GenBank/DDBJ databases">
        <authorList>
            <person name="Scholz U."/>
            <person name="Mascher M."/>
            <person name="Fiebig A."/>
        </authorList>
    </citation>
    <scope>NUCLEOTIDE SEQUENCE [LARGE SCALE GENOMIC DNA]</scope>
</reference>
<reference evidence="1" key="2">
    <citation type="submission" date="2025-09" db="UniProtKB">
        <authorList>
            <consortium name="EnsemblPlants"/>
        </authorList>
    </citation>
    <scope>IDENTIFICATION</scope>
</reference>
<proteinExistence type="predicted"/>
<sequence length="177" mass="19520">MATPRPPHLRGADDVAPWVEGRRIAWGLFMAPRHAAFNALRQDDDSNNGGGGGEQADPFALLRELYDRMPAQAQGGDAHRTPDAVDNTGAAYVDDAYRNGGFGAVPASGDAIVGLRETSASEARERACTVCLQDFEGGDRLRRLPCFHSFHERCIFDWLRVSRACPLCRHRLPMERE</sequence>
<dbReference type="EnsemblPlants" id="AVESA.00010b.r2.5AG0831070.1">
    <property type="protein sequence ID" value="AVESA.00010b.r2.5AG0831070.1.CDS.1"/>
    <property type="gene ID" value="AVESA.00010b.r2.5AG0831070"/>
</dbReference>
<protein>
    <submittedName>
        <fullName evidence="1">Uncharacterized protein</fullName>
    </submittedName>
</protein>
<name>A0ACD5XTB6_AVESA</name>
<keyword evidence="2" id="KW-1185">Reference proteome</keyword>
<organism evidence="1 2">
    <name type="scientific">Avena sativa</name>
    <name type="common">Oat</name>
    <dbReference type="NCBI Taxonomy" id="4498"/>
    <lineage>
        <taxon>Eukaryota</taxon>
        <taxon>Viridiplantae</taxon>
        <taxon>Streptophyta</taxon>
        <taxon>Embryophyta</taxon>
        <taxon>Tracheophyta</taxon>
        <taxon>Spermatophyta</taxon>
        <taxon>Magnoliopsida</taxon>
        <taxon>Liliopsida</taxon>
        <taxon>Poales</taxon>
        <taxon>Poaceae</taxon>
        <taxon>BOP clade</taxon>
        <taxon>Pooideae</taxon>
        <taxon>Poodae</taxon>
        <taxon>Poeae</taxon>
        <taxon>Poeae Chloroplast Group 1 (Aveneae type)</taxon>
        <taxon>Aveninae</taxon>
        <taxon>Avena</taxon>
    </lineage>
</organism>
<evidence type="ECO:0000313" key="1">
    <source>
        <dbReference type="EnsemblPlants" id="AVESA.00010b.r2.5AG0831070.1.CDS.1"/>
    </source>
</evidence>
<evidence type="ECO:0000313" key="2">
    <source>
        <dbReference type="Proteomes" id="UP001732700"/>
    </source>
</evidence>
<dbReference type="Proteomes" id="UP001732700">
    <property type="component" value="Chromosome 5A"/>
</dbReference>
<accession>A0ACD5XTB6</accession>